<protein>
    <submittedName>
        <fullName evidence="1">Cryptochrome/photolyase family protein</fullName>
    </submittedName>
</protein>
<dbReference type="Gene3D" id="1.25.40.80">
    <property type="match status" value="1"/>
</dbReference>
<sequence>MAKTLRLILGDQLNHHHSWFNEKSPEVQYLMLEMRQETDYVIHHVQKVVGFFLAMRTFSRELQEEGHQVIYWALDHSENTQSLTGNLQKILHSEGFEHFEYQLPDEYRLDKQLKAFCEKLDISYQVYDTEHFLTDRTFLAEFFKGKKTYLMESFYREMRKKYGILMEGDGPITGKWNYDHDNRQKLKDPLLIKPPFSLSKDVTEMKNMLDQCQVQTIGNLDAQNFPWPINREEGLQLLGYFCKELLPRFGEYQDAMYTGNAFLFHSRLSFCLNTKMLSPLEVVETVEKYWYAHQDSINIAQVEGFIRQIVGWREYMRGVYWAKMPDYSQLNYFGHDRKLPGYFWNGKTKMSCMRHAIGQSLEHAYAHHIQRLMVTGNFALLAGIHPDEVDQWYLGIYIDAIEWVEITNTRGMSQFADGGIVGTKPYVSSANYIDKMSDYCGGCHYKKNLKVGEKACPFNSLYWHFYHRNEDKLAKNPRIGMAYRTWSKMKDKEAILRQAEFYLENIEDL</sequence>
<dbReference type="InterPro" id="IPR052551">
    <property type="entry name" value="UV-DNA_repair_photolyase"/>
</dbReference>
<dbReference type="EMBL" id="JBHLWI010000051">
    <property type="protein sequence ID" value="MFC0264401.1"/>
    <property type="molecule type" value="Genomic_DNA"/>
</dbReference>
<gene>
    <name evidence="1" type="ORF">ACFFIP_17070</name>
</gene>
<name>A0ABV6FWY0_9BACT</name>
<dbReference type="InterPro" id="IPR036134">
    <property type="entry name" value="Crypto/Photolyase_FAD-like_sf"/>
</dbReference>
<dbReference type="PANTHER" id="PTHR38657">
    <property type="entry name" value="SLR1343 PROTEIN"/>
    <property type="match status" value="1"/>
</dbReference>
<dbReference type="Pfam" id="PF04244">
    <property type="entry name" value="DPRP"/>
    <property type="match status" value="1"/>
</dbReference>
<dbReference type="RefSeq" id="WP_382388944.1">
    <property type="nucleotide sequence ID" value="NZ_JBHLWI010000051.1"/>
</dbReference>
<comment type="caution">
    <text evidence="1">The sequence shown here is derived from an EMBL/GenBank/DDBJ whole genome shotgun (WGS) entry which is preliminary data.</text>
</comment>
<dbReference type="Proteomes" id="UP001589797">
    <property type="component" value="Unassembled WGS sequence"/>
</dbReference>
<dbReference type="InterPro" id="IPR007357">
    <property type="entry name" value="PhrB-like"/>
</dbReference>
<evidence type="ECO:0000313" key="1">
    <source>
        <dbReference type="EMBL" id="MFC0264401.1"/>
    </source>
</evidence>
<evidence type="ECO:0000313" key="2">
    <source>
        <dbReference type="Proteomes" id="UP001589797"/>
    </source>
</evidence>
<dbReference type="Gene3D" id="3.40.50.620">
    <property type="entry name" value="HUPs"/>
    <property type="match status" value="1"/>
</dbReference>
<dbReference type="PANTHER" id="PTHR38657:SF1">
    <property type="entry name" value="SLR1343 PROTEIN"/>
    <property type="match status" value="1"/>
</dbReference>
<dbReference type="SUPFAM" id="SSF48173">
    <property type="entry name" value="Cryptochrome/photolyase FAD-binding domain"/>
    <property type="match status" value="1"/>
</dbReference>
<dbReference type="Gene3D" id="1.10.10.1710">
    <property type="entry name" value="Deoxyribodipyrimidine photolyase-related"/>
    <property type="match status" value="1"/>
</dbReference>
<proteinExistence type="predicted"/>
<accession>A0ABV6FWY0</accession>
<dbReference type="Gene3D" id="1.10.579.10">
    <property type="entry name" value="DNA Cyclobutane Dipyrimidine Photolyase, subunit A, domain 3"/>
    <property type="match status" value="1"/>
</dbReference>
<dbReference type="InterPro" id="IPR014729">
    <property type="entry name" value="Rossmann-like_a/b/a_fold"/>
</dbReference>
<organism evidence="1 2">
    <name type="scientific">Fontibacter flavus</name>
    <dbReference type="NCBI Taxonomy" id="654838"/>
    <lineage>
        <taxon>Bacteria</taxon>
        <taxon>Pseudomonadati</taxon>
        <taxon>Bacteroidota</taxon>
        <taxon>Cytophagia</taxon>
        <taxon>Cytophagales</taxon>
        <taxon>Cyclobacteriaceae</taxon>
        <taxon>Fontibacter</taxon>
    </lineage>
</organism>
<keyword evidence="2" id="KW-1185">Reference proteome</keyword>
<reference evidence="1 2" key="1">
    <citation type="submission" date="2024-09" db="EMBL/GenBank/DDBJ databases">
        <authorList>
            <person name="Sun Q."/>
            <person name="Mori K."/>
        </authorList>
    </citation>
    <scope>NUCLEOTIDE SEQUENCE [LARGE SCALE GENOMIC DNA]</scope>
    <source>
        <strain evidence="1 2">CCM 7650</strain>
    </source>
</reference>